<comment type="caution">
    <text evidence="1">The sequence shown here is derived from an EMBL/GenBank/DDBJ whole genome shotgun (WGS) entry which is preliminary data.</text>
</comment>
<accession>A0A967E0J1</accession>
<dbReference type="RefSeq" id="WP_166400930.1">
    <property type="nucleotide sequence ID" value="NZ_JAANAS010000094.1"/>
</dbReference>
<dbReference type="AlphaFoldDB" id="A0A967E0J1"/>
<proteinExistence type="predicted"/>
<protein>
    <submittedName>
        <fullName evidence="1">Class I SAM-dependent methyltransferase</fullName>
    </submittedName>
</protein>
<keyword evidence="2" id="KW-1185">Reference proteome</keyword>
<dbReference type="GO" id="GO:0008168">
    <property type="term" value="F:methyltransferase activity"/>
    <property type="evidence" value="ECO:0007669"/>
    <property type="project" value="UniProtKB-KW"/>
</dbReference>
<dbReference type="InterPro" id="IPR029063">
    <property type="entry name" value="SAM-dependent_MTases_sf"/>
</dbReference>
<evidence type="ECO:0000313" key="1">
    <source>
        <dbReference type="EMBL" id="NGZ90697.1"/>
    </source>
</evidence>
<dbReference type="GO" id="GO:0032259">
    <property type="term" value="P:methylation"/>
    <property type="evidence" value="ECO:0007669"/>
    <property type="project" value="UniProtKB-KW"/>
</dbReference>
<gene>
    <name evidence="1" type="ORF">G7034_10585</name>
</gene>
<keyword evidence="1" id="KW-0808">Transferase</keyword>
<dbReference type="Proteomes" id="UP000643701">
    <property type="component" value="Unassembled WGS sequence"/>
</dbReference>
<dbReference type="EMBL" id="JAANAS010000094">
    <property type="protein sequence ID" value="NGZ90697.1"/>
    <property type="molecule type" value="Genomic_DNA"/>
</dbReference>
<name>A0A967E0J1_9FLAO</name>
<sequence length="209" mass="24754">MNCSLCNTLLTVKVTSHFYQCTNCLSYVKENSTFLEANLEEERYLTHNNDVFDPRYRDFTSPITHRILQDFKPHHLGLDYGCGTGPVIAKVLKENNYQVLLYDPFFQPIAENLKKKYNYIACCEVAEHFHHPNEEFTKLNQLLFEGGKLYVMTQLFEEQKSNFKDWYYIKDPTHVFIYTFDSFKYIAQNFGFQVSFESNRLIVLEKITN</sequence>
<dbReference type="Gene3D" id="3.40.50.150">
    <property type="entry name" value="Vaccinia Virus protein VP39"/>
    <property type="match status" value="1"/>
</dbReference>
<reference evidence="1" key="1">
    <citation type="submission" date="2020-03" db="EMBL/GenBank/DDBJ databases">
        <title>Psychroflexus Maritimus sp. nov., isolate from marine sediment.</title>
        <authorList>
            <person name="Zhong Y.-L."/>
        </authorList>
    </citation>
    <scope>NUCLEOTIDE SEQUENCE</scope>
    <source>
        <strain evidence="1">C1</strain>
    </source>
</reference>
<keyword evidence="1" id="KW-0489">Methyltransferase</keyword>
<dbReference type="SUPFAM" id="SSF53335">
    <property type="entry name" value="S-adenosyl-L-methionine-dependent methyltransferases"/>
    <property type="match status" value="1"/>
</dbReference>
<organism evidence="1 2">
    <name type="scientific">Psychroflexus maritimus</name>
    <dbReference type="NCBI Taxonomy" id="2714865"/>
    <lineage>
        <taxon>Bacteria</taxon>
        <taxon>Pseudomonadati</taxon>
        <taxon>Bacteroidota</taxon>
        <taxon>Flavobacteriia</taxon>
        <taxon>Flavobacteriales</taxon>
        <taxon>Flavobacteriaceae</taxon>
        <taxon>Psychroflexus</taxon>
    </lineage>
</organism>
<dbReference type="Pfam" id="PF13489">
    <property type="entry name" value="Methyltransf_23"/>
    <property type="match status" value="1"/>
</dbReference>
<evidence type="ECO:0000313" key="2">
    <source>
        <dbReference type="Proteomes" id="UP000643701"/>
    </source>
</evidence>